<accession>A0A212KXG7</accession>
<proteinExistence type="predicted"/>
<organism evidence="1">
    <name type="scientific">uncultured Desulfovibrio sp</name>
    <dbReference type="NCBI Taxonomy" id="167968"/>
    <lineage>
        <taxon>Bacteria</taxon>
        <taxon>Pseudomonadati</taxon>
        <taxon>Thermodesulfobacteriota</taxon>
        <taxon>Desulfovibrionia</taxon>
        <taxon>Desulfovibrionales</taxon>
        <taxon>Desulfovibrionaceae</taxon>
        <taxon>Desulfovibrio</taxon>
        <taxon>environmental samples</taxon>
    </lineage>
</organism>
<gene>
    <name evidence="1" type="ORF">KL86DES1_10107</name>
</gene>
<evidence type="ECO:0000313" key="1">
    <source>
        <dbReference type="EMBL" id="SCM69984.1"/>
    </source>
</evidence>
<reference evidence="1" key="1">
    <citation type="submission" date="2016-08" db="EMBL/GenBank/DDBJ databases">
        <authorList>
            <person name="Seilhamer J.J."/>
        </authorList>
    </citation>
    <scope>NUCLEOTIDE SEQUENCE</scope>
    <source>
        <strain evidence="1">86-1</strain>
    </source>
</reference>
<name>A0A212KXG7_9BACT</name>
<dbReference type="EMBL" id="FMJC01000001">
    <property type="protein sequence ID" value="SCM69984.1"/>
    <property type="molecule type" value="Genomic_DNA"/>
</dbReference>
<dbReference type="AlphaFoldDB" id="A0A212KXG7"/>
<dbReference type="Pfam" id="PF25691">
    <property type="entry name" value="BW3TFN"/>
    <property type="match status" value="1"/>
</dbReference>
<protein>
    <submittedName>
        <fullName evidence="1">Uncharacterized protein</fullName>
    </submittedName>
</protein>
<dbReference type="InterPro" id="IPR058040">
    <property type="entry name" value="BW3TFN"/>
</dbReference>
<dbReference type="RefSeq" id="WP_179981520.1">
    <property type="nucleotide sequence ID" value="NZ_LT608333.1"/>
</dbReference>
<sequence>MALATLTKTGRAAIAAAIANEKLYLAWGSGDASWDDEGATLPSLVNATALMAEVGRRVVSTVGFAAPDDSGSIVIPVSQGNNGEVQEARYSPSVTPTPYLYVLTKFDFADAANAVIREMGVFMGGSPAEGLPPGQRYFLPAEIADPGLLLAAQIISPSINRSPSVRQSVEFVLPI</sequence>